<accession>A0A0A9DVP7</accession>
<name>A0A0A9DVP7_ARUDO</name>
<organism evidence="2">
    <name type="scientific">Arundo donax</name>
    <name type="common">Giant reed</name>
    <name type="synonym">Donax arundinaceus</name>
    <dbReference type="NCBI Taxonomy" id="35708"/>
    <lineage>
        <taxon>Eukaryota</taxon>
        <taxon>Viridiplantae</taxon>
        <taxon>Streptophyta</taxon>
        <taxon>Embryophyta</taxon>
        <taxon>Tracheophyta</taxon>
        <taxon>Spermatophyta</taxon>
        <taxon>Magnoliopsida</taxon>
        <taxon>Liliopsida</taxon>
        <taxon>Poales</taxon>
        <taxon>Poaceae</taxon>
        <taxon>PACMAD clade</taxon>
        <taxon>Arundinoideae</taxon>
        <taxon>Arundineae</taxon>
        <taxon>Arundo</taxon>
    </lineage>
</organism>
<feature type="compositionally biased region" description="Basic and acidic residues" evidence="1">
    <location>
        <begin position="11"/>
        <end position="22"/>
    </location>
</feature>
<protein>
    <submittedName>
        <fullName evidence="2">Uncharacterized protein</fullName>
    </submittedName>
</protein>
<evidence type="ECO:0000256" key="1">
    <source>
        <dbReference type="SAM" id="MobiDB-lite"/>
    </source>
</evidence>
<sequence>MKRVCKYTGGDQKKADDKKQKVKIVPEDRTSTRMLQMIDQKIKKRDVVSVRYHIC</sequence>
<proteinExistence type="predicted"/>
<dbReference type="AlphaFoldDB" id="A0A0A9DVP7"/>
<evidence type="ECO:0000313" key="2">
    <source>
        <dbReference type="EMBL" id="JAD89730.1"/>
    </source>
</evidence>
<reference evidence="2" key="2">
    <citation type="journal article" date="2015" name="Data Brief">
        <title>Shoot transcriptome of the giant reed, Arundo donax.</title>
        <authorList>
            <person name="Barrero R.A."/>
            <person name="Guerrero F.D."/>
            <person name="Moolhuijzen P."/>
            <person name="Goolsby J.A."/>
            <person name="Tidwell J."/>
            <person name="Bellgard S.E."/>
            <person name="Bellgard M.I."/>
        </authorList>
    </citation>
    <scope>NUCLEOTIDE SEQUENCE</scope>
    <source>
        <tissue evidence="2">Shoot tissue taken approximately 20 cm above the soil surface</tissue>
    </source>
</reference>
<feature type="region of interest" description="Disordered" evidence="1">
    <location>
        <begin position="1"/>
        <end position="22"/>
    </location>
</feature>
<dbReference type="EMBL" id="GBRH01208165">
    <property type="protein sequence ID" value="JAD89730.1"/>
    <property type="molecule type" value="Transcribed_RNA"/>
</dbReference>
<reference evidence="2" key="1">
    <citation type="submission" date="2014-09" db="EMBL/GenBank/DDBJ databases">
        <authorList>
            <person name="Magalhaes I.L.F."/>
            <person name="Oliveira U."/>
            <person name="Santos F.R."/>
            <person name="Vidigal T.H.D.A."/>
            <person name="Brescovit A.D."/>
            <person name="Santos A.J."/>
        </authorList>
    </citation>
    <scope>NUCLEOTIDE SEQUENCE</scope>
    <source>
        <tissue evidence="2">Shoot tissue taken approximately 20 cm above the soil surface</tissue>
    </source>
</reference>